<protein>
    <submittedName>
        <fullName evidence="1">Uncharacterized protein</fullName>
    </submittedName>
</protein>
<evidence type="ECO:0000313" key="2">
    <source>
        <dbReference type="Proteomes" id="UP000813427"/>
    </source>
</evidence>
<reference evidence="1" key="1">
    <citation type="journal article" date="2021" name="Nat. Commun.">
        <title>Genetic determinants of endophytism in the Arabidopsis root mycobiome.</title>
        <authorList>
            <person name="Mesny F."/>
            <person name="Miyauchi S."/>
            <person name="Thiergart T."/>
            <person name="Pickel B."/>
            <person name="Atanasova L."/>
            <person name="Karlsson M."/>
            <person name="Huettel B."/>
            <person name="Barry K.W."/>
            <person name="Haridas S."/>
            <person name="Chen C."/>
            <person name="Bauer D."/>
            <person name="Andreopoulos W."/>
            <person name="Pangilinan J."/>
            <person name="LaButti K."/>
            <person name="Riley R."/>
            <person name="Lipzen A."/>
            <person name="Clum A."/>
            <person name="Drula E."/>
            <person name="Henrissat B."/>
            <person name="Kohler A."/>
            <person name="Grigoriev I.V."/>
            <person name="Martin F.M."/>
            <person name="Hacquard S."/>
        </authorList>
    </citation>
    <scope>NUCLEOTIDE SEQUENCE</scope>
    <source>
        <strain evidence="1">MPI-SDFR-AT-0068</strain>
    </source>
</reference>
<dbReference type="EMBL" id="JAGPXF010000005">
    <property type="protein sequence ID" value="KAH7241773.1"/>
    <property type="molecule type" value="Genomic_DNA"/>
</dbReference>
<organism evidence="1 2">
    <name type="scientific">Fusarium tricinctum</name>
    <dbReference type="NCBI Taxonomy" id="61284"/>
    <lineage>
        <taxon>Eukaryota</taxon>
        <taxon>Fungi</taxon>
        <taxon>Dikarya</taxon>
        <taxon>Ascomycota</taxon>
        <taxon>Pezizomycotina</taxon>
        <taxon>Sordariomycetes</taxon>
        <taxon>Hypocreomycetidae</taxon>
        <taxon>Hypocreales</taxon>
        <taxon>Nectriaceae</taxon>
        <taxon>Fusarium</taxon>
        <taxon>Fusarium tricinctum species complex</taxon>
    </lineage>
</organism>
<accession>A0A8K0RX77</accession>
<name>A0A8K0RX77_9HYPO</name>
<sequence length="188" mass="21227">MQDIYTTTSKAKAQLALGSTISSLSSYGSNISQRIATSTGKPGRVFAHIKETVKRRRLKKAQDGTEGGLRAHYIAQERNSRGRKRPVVSAPMIQPQQLTFVPEPCSGDTQTSSQKRIRRNRLAYQHEALRSHPVHINRENQGHEQSHIASTAPWRRSLECAPYHEGIPNSSKTNTTDWQRPCYIYSMK</sequence>
<evidence type="ECO:0000313" key="1">
    <source>
        <dbReference type="EMBL" id="KAH7241773.1"/>
    </source>
</evidence>
<dbReference type="Proteomes" id="UP000813427">
    <property type="component" value="Unassembled WGS sequence"/>
</dbReference>
<gene>
    <name evidence="1" type="ORF">BKA59DRAFT_213055</name>
</gene>
<dbReference type="AlphaFoldDB" id="A0A8K0RX77"/>
<keyword evidence="2" id="KW-1185">Reference proteome</keyword>
<proteinExistence type="predicted"/>
<dbReference type="OrthoDB" id="10638324at2759"/>
<comment type="caution">
    <text evidence="1">The sequence shown here is derived from an EMBL/GenBank/DDBJ whole genome shotgun (WGS) entry which is preliminary data.</text>
</comment>